<evidence type="ECO:0000256" key="3">
    <source>
        <dbReference type="ARBA" id="ARBA00022741"/>
    </source>
</evidence>
<keyword evidence="3" id="KW-0547">Nucleotide-binding</keyword>
<keyword evidence="1" id="KW-0813">Transport</keyword>
<dbReference type="Pfam" id="PF00005">
    <property type="entry name" value="ABC_tran"/>
    <property type="match status" value="1"/>
</dbReference>
<reference evidence="6 7" key="1">
    <citation type="submission" date="2018-08" db="EMBL/GenBank/DDBJ databases">
        <title>Hydrogenophaga sp. LA-38 isolated from sludge.</title>
        <authorList>
            <person name="Im W.-T."/>
        </authorList>
    </citation>
    <scope>NUCLEOTIDE SEQUENCE [LARGE SCALE GENOMIC DNA]</scope>
    <source>
        <strain evidence="6 7">LA-38</strain>
    </source>
</reference>
<gene>
    <name evidence="6" type="ORF">DY262_03315</name>
</gene>
<dbReference type="GO" id="GO:0005886">
    <property type="term" value="C:plasma membrane"/>
    <property type="evidence" value="ECO:0007669"/>
    <property type="project" value="TreeGrafter"/>
</dbReference>
<name>A0A372EMI4_9BURK</name>
<dbReference type="AlphaFoldDB" id="A0A372EMI4"/>
<dbReference type="InterPro" id="IPR051120">
    <property type="entry name" value="ABC_AA/LPS_Transport"/>
</dbReference>
<accession>A0A372EMI4</accession>
<evidence type="ECO:0000259" key="5">
    <source>
        <dbReference type="PROSITE" id="PS50893"/>
    </source>
</evidence>
<sequence length="249" mass="26858">MSAPASPQDLAIHTEDLSVRFGGVVAVDRVNLSVARGELRCLIGPNGAGKSTLFKTLTGQQAPSAGRVRILGREVNGFERHEIARLGVGVKTQVSSVFDGLTVDASLRVAAGRHRARRPVGAVVDEVLEQLRLGAVRQRQLGALSHGQRQWVELGMVLATDPLLVLLDEPVAGMSEEETARTAELILSMRGAGRAIVVVEHDMRFVRRIAERVTVLHRGAVLRDGAVDAVLADPVVRDVYLGREEHVRA</sequence>
<dbReference type="CDD" id="cd03219">
    <property type="entry name" value="ABC_Mj1267_LivG_branched"/>
    <property type="match status" value="1"/>
</dbReference>
<dbReference type="RefSeq" id="WP_116957573.1">
    <property type="nucleotide sequence ID" value="NZ_QVLS01000002.1"/>
</dbReference>
<dbReference type="SMART" id="SM00382">
    <property type="entry name" value="AAA"/>
    <property type="match status" value="1"/>
</dbReference>
<dbReference type="GO" id="GO:0016887">
    <property type="term" value="F:ATP hydrolysis activity"/>
    <property type="evidence" value="ECO:0007669"/>
    <property type="project" value="InterPro"/>
</dbReference>
<dbReference type="InterPro" id="IPR003439">
    <property type="entry name" value="ABC_transporter-like_ATP-bd"/>
</dbReference>
<protein>
    <submittedName>
        <fullName evidence="6">ATP-binding cassette domain-containing protein</fullName>
    </submittedName>
</protein>
<dbReference type="InterPro" id="IPR027417">
    <property type="entry name" value="P-loop_NTPase"/>
</dbReference>
<evidence type="ECO:0000256" key="4">
    <source>
        <dbReference type="ARBA" id="ARBA00022840"/>
    </source>
</evidence>
<evidence type="ECO:0000256" key="2">
    <source>
        <dbReference type="ARBA" id="ARBA00022475"/>
    </source>
</evidence>
<proteinExistence type="predicted"/>
<evidence type="ECO:0000256" key="1">
    <source>
        <dbReference type="ARBA" id="ARBA00022448"/>
    </source>
</evidence>
<dbReference type="PANTHER" id="PTHR45772">
    <property type="entry name" value="CONSERVED COMPONENT OF ABC TRANSPORTER FOR NATURAL AMINO ACIDS-RELATED"/>
    <property type="match status" value="1"/>
</dbReference>
<evidence type="ECO:0000313" key="6">
    <source>
        <dbReference type="EMBL" id="RFP80825.1"/>
    </source>
</evidence>
<keyword evidence="2" id="KW-1003">Cell membrane</keyword>
<comment type="caution">
    <text evidence="6">The sequence shown here is derived from an EMBL/GenBank/DDBJ whole genome shotgun (WGS) entry which is preliminary data.</text>
</comment>
<organism evidence="6 7">
    <name type="scientific">Hydrogenophaga borbori</name>
    <dbReference type="NCBI Taxonomy" id="2294117"/>
    <lineage>
        <taxon>Bacteria</taxon>
        <taxon>Pseudomonadati</taxon>
        <taxon>Pseudomonadota</taxon>
        <taxon>Betaproteobacteria</taxon>
        <taxon>Burkholderiales</taxon>
        <taxon>Comamonadaceae</taxon>
        <taxon>Hydrogenophaga</taxon>
    </lineage>
</organism>
<evidence type="ECO:0000313" key="7">
    <source>
        <dbReference type="Proteomes" id="UP000261931"/>
    </source>
</evidence>
<keyword evidence="4 6" id="KW-0067">ATP-binding</keyword>
<feature type="domain" description="ABC transporter" evidence="5">
    <location>
        <begin position="12"/>
        <end position="243"/>
    </location>
</feature>
<dbReference type="Gene3D" id="3.40.50.300">
    <property type="entry name" value="P-loop containing nucleotide triphosphate hydrolases"/>
    <property type="match status" value="1"/>
</dbReference>
<dbReference type="Proteomes" id="UP000261931">
    <property type="component" value="Unassembled WGS sequence"/>
</dbReference>
<dbReference type="EMBL" id="QVLS01000002">
    <property type="protein sequence ID" value="RFP80825.1"/>
    <property type="molecule type" value="Genomic_DNA"/>
</dbReference>
<dbReference type="InterPro" id="IPR003593">
    <property type="entry name" value="AAA+_ATPase"/>
</dbReference>
<dbReference type="SUPFAM" id="SSF52540">
    <property type="entry name" value="P-loop containing nucleoside triphosphate hydrolases"/>
    <property type="match status" value="1"/>
</dbReference>
<keyword evidence="2" id="KW-0472">Membrane</keyword>
<dbReference type="PROSITE" id="PS50893">
    <property type="entry name" value="ABC_TRANSPORTER_2"/>
    <property type="match status" value="1"/>
</dbReference>
<dbReference type="GO" id="GO:0005524">
    <property type="term" value="F:ATP binding"/>
    <property type="evidence" value="ECO:0007669"/>
    <property type="project" value="UniProtKB-KW"/>
</dbReference>
<keyword evidence="7" id="KW-1185">Reference proteome</keyword>
<dbReference type="PANTHER" id="PTHR45772:SF8">
    <property type="entry name" value="HIGH-AFFINITY BRANCHED-CHAIN AMINO ACID TRANSPORT ATP-BINDING PROTEIN"/>
    <property type="match status" value="1"/>
</dbReference>